<dbReference type="SUPFAM" id="SSF81343">
    <property type="entry name" value="Fumarate reductase respiratory complex transmembrane subunits"/>
    <property type="match status" value="1"/>
</dbReference>
<dbReference type="Pfam" id="PF01127">
    <property type="entry name" value="Sdh_cyt"/>
    <property type="match status" value="1"/>
</dbReference>
<dbReference type="GO" id="GO:0016020">
    <property type="term" value="C:membrane"/>
    <property type="evidence" value="ECO:0007669"/>
    <property type="project" value="UniProtKB-SubCell"/>
</dbReference>
<gene>
    <name evidence="10" type="ORF">TSAR_009200</name>
</gene>
<feature type="transmembrane region" description="Helical" evidence="9">
    <location>
        <begin position="87"/>
        <end position="111"/>
    </location>
</feature>
<accession>A0A232EN89</accession>
<dbReference type="GO" id="GO:0005739">
    <property type="term" value="C:mitochondrion"/>
    <property type="evidence" value="ECO:0007669"/>
    <property type="project" value="GOC"/>
</dbReference>
<dbReference type="Gene3D" id="1.20.1300.10">
    <property type="entry name" value="Fumarate reductase/succinate dehydrogenase, transmembrane subunit"/>
    <property type="match status" value="1"/>
</dbReference>
<dbReference type="InterPro" id="IPR014314">
    <property type="entry name" value="Succ_DH_cytb556"/>
</dbReference>
<evidence type="ECO:0000256" key="8">
    <source>
        <dbReference type="ARBA" id="ARBA00023136"/>
    </source>
</evidence>
<dbReference type="PROSITE" id="PS01001">
    <property type="entry name" value="SDH_CYT_2"/>
    <property type="match status" value="1"/>
</dbReference>
<evidence type="ECO:0000256" key="1">
    <source>
        <dbReference type="ARBA" id="ARBA00004141"/>
    </source>
</evidence>
<dbReference type="InterPro" id="IPR034804">
    <property type="entry name" value="SQR/QFR_C/D"/>
</dbReference>
<protein>
    <submittedName>
        <fullName evidence="10">Uncharacterized protein</fullName>
    </submittedName>
</protein>
<evidence type="ECO:0000256" key="5">
    <source>
        <dbReference type="ARBA" id="ARBA00022723"/>
    </source>
</evidence>
<comment type="pathway">
    <text evidence="2">Carbohydrate metabolism; tricarboxylic acid cycle.</text>
</comment>
<dbReference type="GO" id="GO:0006121">
    <property type="term" value="P:mitochondrial electron transport, succinate to ubiquinone"/>
    <property type="evidence" value="ECO:0007669"/>
    <property type="project" value="TreeGrafter"/>
</dbReference>
<dbReference type="EMBL" id="NNAY01003207">
    <property type="protein sequence ID" value="OXU19791.1"/>
    <property type="molecule type" value="Genomic_DNA"/>
</dbReference>
<evidence type="ECO:0000256" key="3">
    <source>
        <dbReference type="ARBA" id="ARBA00022617"/>
    </source>
</evidence>
<evidence type="ECO:0000313" key="10">
    <source>
        <dbReference type="EMBL" id="OXU19791.1"/>
    </source>
</evidence>
<dbReference type="InterPro" id="IPR018495">
    <property type="entry name" value="Succ_DH_cyt_bsu_CS"/>
</dbReference>
<evidence type="ECO:0000256" key="6">
    <source>
        <dbReference type="ARBA" id="ARBA00022989"/>
    </source>
</evidence>
<name>A0A232EN89_9HYME</name>
<keyword evidence="11" id="KW-1185">Reference proteome</keyword>
<keyword evidence="5" id="KW-0479">Metal-binding</keyword>
<evidence type="ECO:0000256" key="7">
    <source>
        <dbReference type="ARBA" id="ARBA00023004"/>
    </source>
</evidence>
<keyword evidence="3" id="KW-0349">Heme</keyword>
<comment type="subcellular location">
    <subcellularLocation>
        <location evidence="1">Membrane</location>
        <topology evidence="1">Multi-pass membrane protein</topology>
    </subcellularLocation>
</comment>
<dbReference type="FunFam" id="1.20.1300.10:FF:000011">
    <property type="entry name" value="Succinate dehydrogenase cytochrome b560 subunit"/>
    <property type="match status" value="1"/>
</dbReference>
<keyword evidence="4 9" id="KW-0812">Transmembrane</keyword>
<dbReference type="GO" id="GO:0046872">
    <property type="term" value="F:metal ion binding"/>
    <property type="evidence" value="ECO:0007669"/>
    <property type="project" value="UniProtKB-KW"/>
</dbReference>
<dbReference type="OrthoDB" id="588261at2759"/>
<dbReference type="GO" id="GO:0009055">
    <property type="term" value="F:electron transfer activity"/>
    <property type="evidence" value="ECO:0007669"/>
    <property type="project" value="InterPro"/>
</dbReference>
<dbReference type="InterPro" id="IPR000701">
    <property type="entry name" value="SuccDH_FuR_B_TM-su"/>
</dbReference>
<dbReference type="PANTHER" id="PTHR10978:SF5">
    <property type="entry name" value="SUCCINATE DEHYDROGENASE CYTOCHROME B560 SUBUNIT, MITOCHONDRIAL"/>
    <property type="match status" value="1"/>
</dbReference>
<organism evidence="10 11">
    <name type="scientific">Trichomalopsis sarcophagae</name>
    <dbReference type="NCBI Taxonomy" id="543379"/>
    <lineage>
        <taxon>Eukaryota</taxon>
        <taxon>Metazoa</taxon>
        <taxon>Ecdysozoa</taxon>
        <taxon>Arthropoda</taxon>
        <taxon>Hexapoda</taxon>
        <taxon>Insecta</taxon>
        <taxon>Pterygota</taxon>
        <taxon>Neoptera</taxon>
        <taxon>Endopterygota</taxon>
        <taxon>Hymenoptera</taxon>
        <taxon>Apocrita</taxon>
        <taxon>Proctotrupomorpha</taxon>
        <taxon>Chalcidoidea</taxon>
        <taxon>Pteromalidae</taxon>
        <taxon>Pteromalinae</taxon>
        <taxon>Trichomalopsis</taxon>
    </lineage>
</organism>
<dbReference type="STRING" id="543379.A0A232EN89"/>
<dbReference type="PANTHER" id="PTHR10978">
    <property type="entry name" value="SUCCINATE DEHYDROGENASE CYTOCHROME B560 SUBUNIT"/>
    <property type="match status" value="1"/>
</dbReference>
<keyword evidence="8 9" id="KW-0472">Membrane</keyword>
<feature type="transmembrane region" description="Helical" evidence="9">
    <location>
        <begin position="156"/>
        <end position="174"/>
    </location>
</feature>
<dbReference type="PROSITE" id="PS01000">
    <property type="entry name" value="SDH_CYT_1"/>
    <property type="match status" value="1"/>
</dbReference>
<evidence type="ECO:0000256" key="4">
    <source>
        <dbReference type="ARBA" id="ARBA00022692"/>
    </source>
</evidence>
<dbReference type="CDD" id="cd03499">
    <property type="entry name" value="SQR_TypeC_SdhC"/>
    <property type="match status" value="1"/>
</dbReference>
<feature type="transmembrane region" description="Helical" evidence="9">
    <location>
        <begin position="117"/>
        <end position="135"/>
    </location>
</feature>
<comment type="caution">
    <text evidence="10">The sequence shown here is derived from an EMBL/GenBank/DDBJ whole genome shotgun (WGS) entry which is preliminary data.</text>
</comment>
<dbReference type="AlphaFoldDB" id="A0A232EN89"/>
<evidence type="ECO:0000313" key="11">
    <source>
        <dbReference type="Proteomes" id="UP000215335"/>
    </source>
</evidence>
<sequence length="175" mass="19188">MALVYTRLLCRRNLDLKSFRCLYTSNPTTVCSSLPALKPATTACETHDEKNMRLKRPLSPHLTIYQLQLTSVLSVTHRGTGIVLSSYAMILGLGTLFVPGGVPCMVQAIAAWGLPSAVLYVGKAMFVYPLTYHYLNGIRHLTWDLGKFLTIKDVYRTGWTVVGLSAIAALAIAAL</sequence>
<reference evidence="10 11" key="1">
    <citation type="journal article" date="2017" name="Curr. Biol.">
        <title>The Evolution of Venom by Co-option of Single-Copy Genes.</title>
        <authorList>
            <person name="Martinson E.O."/>
            <person name="Mrinalini"/>
            <person name="Kelkar Y.D."/>
            <person name="Chang C.H."/>
            <person name="Werren J.H."/>
        </authorList>
    </citation>
    <scope>NUCLEOTIDE SEQUENCE [LARGE SCALE GENOMIC DNA]</scope>
    <source>
        <strain evidence="10 11">Alberta</strain>
        <tissue evidence="10">Whole body</tissue>
    </source>
</reference>
<evidence type="ECO:0000256" key="9">
    <source>
        <dbReference type="SAM" id="Phobius"/>
    </source>
</evidence>
<dbReference type="GO" id="GO:0006099">
    <property type="term" value="P:tricarboxylic acid cycle"/>
    <property type="evidence" value="ECO:0007669"/>
    <property type="project" value="InterPro"/>
</dbReference>
<keyword evidence="7" id="KW-0408">Iron</keyword>
<dbReference type="Proteomes" id="UP000215335">
    <property type="component" value="Unassembled WGS sequence"/>
</dbReference>
<evidence type="ECO:0000256" key="2">
    <source>
        <dbReference type="ARBA" id="ARBA00005163"/>
    </source>
</evidence>
<keyword evidence="6 9" id="KW-1133">Transmembrane helix</keyword>
<proteinExistence type="predicted"/>
<dbReference type="NCBIfam" id="TIGR02970">
    <property type="entry name" value="succ_dehyd_cytB"/>
    <property type="match status" value="1"/>
</dbReference>